<dbReference type="InterPro" id="IPR008257">
    <property type="entry name" value="Pept_M19"/>
</dbReference>
<evidence type="ECO:0000313" key="4">
    <source>
        <dbReference type="Proteomes" id="UP000574317"/>
    </source>
</evidence>
<evidence type="ECO:0000256" key="2">
    <source>
        <dbReference type="RuleBase" id="RU341113"/>
    </source>
</evidence>
<dbReference type="Gene3D" id="3.10.490.10">
    <property type="entry name" value="Gamma-glutamyl cyclotransferase-like"/>
    <property type="match status" value="1"/>
</dbReference>
<keyword evidence="1 2" id="KW-0224">Dipeptidase</keyword>
<sequence length="560" mass="61407">MHDSDMVWYFAFGSNMASTTLKRRQLSPRDSRPVFVPSHVLCFDVFGVPYMEPAMAGIRERTPADDAEATPSVHGMAYLLSREEYHRLIVSEGAGVAYVEMELIARICSTGFTARAATCEEIPVRTLMARFPFRPEALPSVRYMGLLIQGAQESGLPSSYQDYLRGLPAYDKSLSKYEEFGASLLIGFWMPILNGMMKRVKQRPDSHGNAKPWVGELASLVDNFGAPSSQCSLAPNSDLTVAVLTPLSPKTNNALGKLECLMKTLQQIDTIHLLVETFSEYFGAVNSSKDIETIFRSGRIASLIGVEGLHQIADSSSVVRLFHKLGVRYITLCHDDDNLYADSSNGKNKNGGLSSHGLDMIREMNRIGMIVDLSHTTTDTQKQVLGVSQAPVIFSHSSCNSLLPSPRNVTDEVLDLLKTNNGLIMICFLPNLVNANGAQGAVVDQVIDHIIYAGQRIGFEHVGIGSDFDGMLQGPKDLDDVSRYPQLVGKLLDRELSEDIITQVLGGNIIRVLGEVEAVSSELKGQVPVLSDEIEEVWTSEQKDILTRMGTSRSSEGISN</sequence>
<name>A0A8H5JYG5_9HYPO</name>
<keyword evidence="2" id="KW-0862">Zinc</keyword>
<keyword evidence="2" id="KW-0645">Protease</keyword>
<dbReference type="GO" id="GO:0046872">
    <property type="term" value="F:metal ion binding"/>
    <property type="evidence" value="ECO:0007669"/>
    <property type="project" value="UniProtKB-UniRule"/>
</dbReference>
<dbReference type="PANTHER" id="PTHR10443">
    <property type="entry name" value="MICROSOMAL DIPEPTIDASE"/>
    <property type="match status" value="1"/>
</dbReference>
<dbReference type="Proteomes" id="UP000574317">
    <property type="component" value="Unassembled WGS sequence"/>
</dbReference>
<dbReference type="PROSITE" id="PS51365">
    <property type="entry name" value="RENAL_DIPEPTIDASE_2"/>
    <property type="match status" value="1"/>
</dbReference>
<dbReference type="PANTHER" id="PTHR10443:SF12">
    <property type="entry name" value="DIPEPTIDASE"/>
    <property type="match status" value="1"/>
</dbReference>
<dbReference type="Pfam" id="PF01244">
    <property type="entry name" value="Peptidase_M19"/>
    <property type="match status" value="1"/>
</dbReference>
<evidence type="ECO:0000256" key="1">
    <source>
        <dbReference type="ARBA" id="ARBA00022997"/>
    </source>
</evidence>
<dbReference type="EMBL" id="JAAOAO010000112">
    <property type="protein sequence ID" value="KAF5562385.1"/>
    <property type="molecule type" value="Genomic_DNA"/>
</dbReference>
<dbReference type="InterPro" id="IPR032466">
    <property type="entry name" value="Metal_Hydrolase"/>
</dbReference>
<dbReference type="SUPFAM" id="SSF51556">
    <property type="entry name" value="Metallo-dependent hydrolases"/>
    <property type="match status" value="1"/>
</dbReference>
<dbReference type="CDD" id="cd01301">
    <property type="entry name" value="rDP_like"/>
    <property type="match status" value="1"/>
</dbReference>
<comment type="caution">
    <text evidence="3">The sequence shown here is derived from an EMBL/GenBank/DDBJ whole genome shotgun (WGS) entry which is preliminary data.</text>
</comment>
<dbReference type="AlphaFoldDB" id="A0A8H5JYG5"/>
<reference evidence="3 4" key="1">
    <citation type="submission" date="2020-05" db="EMBL/GenBank/DDBJ databases">
        <title>Identification and distribution of gene clusters putatively required for synthesis of sphingolipid metabolism inhibitors in phylogenetically diverse species of the filamentous fungus Fusarium.</title>
        <authorList>
            <person name="Kim H.-S."/>
            <person name="Busman M."/>
            <person name="Brown D.W."/>
            <person name="Divon H."/>
            <person name="Uhlig S."/>
            <person name="Proctor R.H."/>
        </authorList>
    </citation>
    <scope>NUCLEOTIDE SEQUENCE [LARGE SCALE GENOMIC DNA]</scope>
    <source>
        <strain evidence="3 4">NRRL 25196</strain>
    </source>
</reference>
<accession>A0A8H5JYG5</accession>
<gene>
    <name evidence="3" type="ORF">FNAPI_3201</name>
</gene>
<proteinExistence type="inferred from homology"/>
<keyword evidence="2" id="KW-0482">Metalloprotease</keyword>
<comment type="similarity">
    <text evidence="2">Belongs to the metallo-dependent hydrolases superfamily. Peptidase M19 family.</text>
</comment>
<comment type="catalytic activity">
    <reaction evidence="2">
        <text>an L-aminoacyl-L-amino acid + H2O = 2 an L-alpha-amino acid</text>
        <dbReference type="Rhea" id="RHEA:48940"/>
        <dbReference type="ChEBI" id="CHEBI:15377"/>
        <dbReference type="ChEBI" id="CHEBI:59869"/>
        <dbReference type="ChEBI" id="CHEBI:77460"/>
        <dbReference type="EC" id="3.4.13.19"/>
    </reaction>
</comment>
<dbReference type="CDD" id="cd06661">
    <property type="entry name" value="GGCT_like"/>
    <property type="match status" value="1"/>
</dbReference>
<dbReference type="GO" id="GO:0070573">
    <property type="term" value="F:metallodipeptidase activity"/>
    <property type="evidence" value="ECO:0007669"/>
    <property type="project" value="InterPro"/>
</dbReference>
<keyword evidence="2" id="KW-0479">Metal-binding</keyword>
<dbReference type="Gene3D" id="3.20.20.140">
    <property type="entry name" value="Metal-dependent hydrolases"/>
    <property type="match status" value="1"/>
</dbReference>
<dbReference type="GO" id="GO:0006508">
    <property type="term" value="P:proteolysis"/>
    <property type="evidence" value="ECO:0007669"/>
    <property type="project" value="UniProtKB-KW"/>
</dbReference>
<keyword evidence="2" id="KW-0378">Hydrolase</keyword>
<evidence type="ECO:0000313" key="3">
    <source>
        <dbReference type="EMBL" id="KAF5562385.1"/>
    </source>
</evidence>
<organism evidence="3 4">
    <name type="scientific">Fusarium napiforme</name>
    <dbReference type="NCBI Taxonomy" id="42672"/>
    <lineage>
        <taxon>Eukaryota</taxon>
        <taxon>Fungi</taxon>
        <taxon>Dikarya</taxon>
        <taxon>Ascomycota</taxon>
        <taxon>Pezizomycotina</taxon>
        <taxon>Sordariomycetes</taxon>
        <taxon>Hypocreomycetidae</taxon>
        <taxon>Hypocreales</taxon>
        <taxon>Nectriaceae</taxon>
        <taxon>Fusarium</taxon>
        <taxon>Fusarium fujikuroi species complex</taxon>
    </lineage>
</organism>
<dbReference type="EC" id="3.4.13.19" evidence="2"/>
<dbReference type="InterPro" id="IPR013024">
    <property type="entry name" value="GGCT-like"/>
</dbReference>
<keyword evidence="4" id="KW-1185">Reference proteome</keyword>
<protein>
    <recommendedName>
        <fullName evidence="2">Dipeptidase</fullName>
        <ecNumber evidence="2">3.4.13.19</ecNumber>
    </recommendedName>
</protein>
<comment type="cofactor">
    <cofactor evidence="2">
        <name>Zn(2+)</name>
        <dbReference type="ChEBI" id="CHEBI:29105"/>
    </cofactor>
</comment>